<organism evidence="1 2">
    <name type="scientific">Aureobasidium pullulans EXF-150</name>
    <dbReference type="NCBI Taxonomy" id="1043002"/>
    <lineage>
        <taxon>Eukaryota</taxon>
        <taxon>Fungi</taxon>
        <taxon>Dikarya</taxon>
        <taxon>Ascomycota</taxon>
        <taxon>Pezizomycotina</taxon>
        <taxon>Dothideomycetes</taxon>
        <taxon>Dothideomycetidae</taxon>
        <taxon>Dothideales</taxon>
        <taxon>Saccotheciaceae</taxon>
        <taxon>Aureobasidium</taxon>
    </lineage>
</organism>
<dbReference type="Proteomes" id="UP000030706">
    <property type="component" value="Unassembled WGS sequence"/>
</dbReference>
<reference evidence="1 2" key="1">
    <citation type="journal article" date="2014" name="BMC Genomics">
        <title>Genome sequencing of four Aureobasidium pullulans varieties: biotechnological potential, stress tolerance, and description of new species.</title>
        <authorList>
            <person name="Gostin Ar C."/>
            <person name="Ohm R.A."/>
            <person name="Kogej T."/>
            <person name="Sonjak S."/>
            <person name="Turk M."/>
            <person name="Zajc J."/>
            <person name="Zalar P."/>
            <person name="Grube M."/>
            <person name="Sun H."/>
            <person name="Han J."/>
            <person name="Sharma A."/>
            <person name="Chiniquy J."/>
            <person name="Ngan C.Y."/>
            <person name="Lipzen A."/>
            <person name="Barry K."/>
            <person name="Grigoriev I.V."/>
            <person name="Gunde-Cimerman N."/>
        </authorList>
    </citation>
    <scope>NUCLEOTIDE SEQUENCE [LARGE SCALE GENOMIC DNA]</scope>
    <source>
        <strain evidence="1 2">EXF-150</strain>
    </source>
</reference>
<dbReference type="AlphaFoldDB" id="A0A074X7A9"/>
<evidence type="ECO:0000313" key="2">
    <source>
        <dbReference type="Proteomes" id="UP000030706"/>
    </source>
</evidence>
<dbReference type="EMBL" id="KL584992">
    <property type="protein sequence ID" value="KEQ81415.1"/>
    <property type="molecule type" value="Genomic_DNA"/>
</dbReference>
<evidence type="ECO:0000313" key="1">
    <source>
        <dbReference type="EMBL" id="KEQ81415.1"/>
    </source>
</evidence>
<keyword evidence="2" id="KW-1185">Reference proteome</keyword>
<protein>
    <submittedName>
        <fullName evidence="1">Uncharacterized protein</fullName>
    </submittedName>
</protein>
<gene>
    <name evidence="1" type="ORF">M438DRAFT_408113</name>
</gene>
<dbReference type="GeneID" id="40752242"/>
<accession>A0A074X7A9</accession>
<name>A0A074X7A9_AURPU</name>
<dbReference type="RefSeq" id="XP_029757602.1">
    <property type="nucleotide sequence ID" value="XM_029909936.1"/>
</dbReference>
<dbReference type="HOGENOM" id="CLU_683303_0_0_1"/>
<proteinExistence type="predicted"/>
<sequence length="403" mass="44735">MTAAPGRNPEAGDYTIECPGHGIGSRTKAHIASGLRVSRLGFERHQTRVATPNGCGRVCSDETVMAQTLPHRLQELESWMCKRLIHVGAMDERVRRVSNDCADAVRLWCCCDVSRCLGLVMLCDEIKMRQACHRPTQQCLRRTFAVSSGSCGYAMCDGISLGVTSSQIRFGFLSKQINRIKGAWRQGQTQDTQDTSKIDFIPEIANSTRCRKSSSTNCSKQGGEHDKPSFAAQFTGSSISNILDAIEEIRKSRRTRETKKKMTVAKTIKPSRRVVRKKEPAEVEAEQAAPACGASRNSNAGRILHLPSFLDPDLDFDLDISDFRLATRPHASLGLRRSSVRTSRTTRDDTCNAYDFFGHPEIGRRHCANRIRCQSGSVDAHKCYQCWANVITTTTTTALVQMT</sequence>